<dbReference type="InterPro" id="IPR011050">
    <property type="entry name" value="Pectin_lyase_fold/virulence"/>
</dbReference>
<protein>
    <submittedName>
        <fullName evidence="7">YDG domain-containing protein</fullName>
    </submittedName>
</protein>
<dbReference type="InterPro" id="IPR029030">
    <property type="entry name" value="Caspase-like_dom_sf"/>
</dbReference>
<dbReference type="Pfam" id="PF05860">
    <property type="entry name" value="TPS"/>
    <property type="match status" value="1"/>
</dbReference>
<dbReference type="PANTHER" id="PTHR12338">
    <property type="entry name" value="AUTOTRANSPORTER"/>
    <property type="match status" value="1"/>
</dbReference>
<feature type="region of interest" description="Disordered" evidence="4">
    <location>
        <begin position="2167"/>
        <end position="2193"/>
    </location>
</feature>
<dbReference type="Gene3D" id="2.160.20.10">
    <property type="entry name" value="Single-stranded right-handed beta-helix, Pectin lyase-like"/>
    <property type="match status" value="1"/>
</dbReference>
<evidence type="ECO:0000256" key="3">
    <source>
        <dbReference type="ARBA" id="ARBA00022729"/>
    </source>
</evidence>
<comment type="subcellular location">
    <subcellularLocation>
        <location evidence="1">Secreted</location>
    </subcellularLocation>
</comment>
<feature type="signal peptide" evidence="5">
    <location>
        <begin position="1"/>
        <end position="34"/>
    </location>
</feature>
<evidence type="ECO:0000256" key="4">
    <source>
        <dbReference type="SAM" id="MobiDB-lite"/>
    </source>
</evidence>
<dbReference type="InterPro" id="IPR041286">
    <property type="entry name" value="MBG_2"/>
</dbReference>
<dbReference type="NCBIfam" id="TIGR01901">
    <property type="entry name" value="adhes_NPXG"/>
    <property type="match status" value="1"/>
</dbReference>
<dbReference type="PANTHER" id="PTHR12338:SF8">
    <property type="entry name" value="HEME_HEMOPEXIN-BINDING PROTEIN"/>
    <property type="match status" value="1"/>
</dbReference>
<dbReference type="Gene3D" id="3.40.50.1460">
    <property type="match status" value="1"/>
</dbReference>
<dbReference type="InterPro" id="IPR050909">
    <property type="entry name" value="Bact_Autotransporter_VF"/>
</dbReference>
<comment type="caution">
    <text evidence="7">The sequence shown here is derived from an EMBL/GenBank/DDBJ whole genome shotgun (WGS) entry which is preliminary data.</text>
</comment>
<dbReference type="Pfam" id="PF00656">
    <property type="entry name" value="Peptidase_C14"/>
    <property type="match status" value="1"/>
</dbReference>
<dbReference type="InterPro" id="IPR011600">
    <property type="entry name" value="Pept_C14_caspase"/>
</dbReference>
<dbReference type="InterPro" id="IPR041248">
    <property type="entry name" value="YDG"/>
</dbReference>
<organism evidence="7 8">
    <name type="scientific">Roseateles agri</name>
    <dbReference type="NCBI Taxonomy" id="3098619"/>
    <lineage>
        <taxon>Bacteria</taxon>
        <taxon>Pseudomonadati</taxon>
        <taxon>Pseudomonadota</taxon>
        <taxon>Betaproteobacteria</taxon>
        <taxon>Burkholderiales</taxon>
        <taxon>Sphaerotilaceae</taxon>
        <taxon>Roseateles</taxon>
    </lineage>
</organism>
<keyword evidence="2" id="KW-0964">Secreted</keyword>
<reference evidence="7 8" key="1">
    <citation type="submission" date="2023-11" db="EMBL/GenBank/DDBJ databases">
        <title>Paucibacter sp. nov., isolated from fresh soil in Korea.</title>
        <authorList>
            <person name="Le N.T.T."/>
        </authorList>
    </citation>
    <scope>NUCLEOTIDE SEQUENCE [LARGE SCALE GENOMIC DNA]</scope>
    <source>
        <strain evidence="7 8">R3-3</strain>
    </source>
</reference>
<name>A0ABU5DI37_9BURK</name>
<dbReference type="InterPro" id="IPR012334">
    <property type="entry name" value="Pectin_lyas_fold"/>
</dbReference>
<keyword evidence="3 5" id="KW-0732">Signal</keyword>
<dbReference type="SUPFAM" id="SSF51126">
    <property type="entry name" value="Pectin lyase-like"/>
    <property type="match status" value="1"/>
</dbReference>
<dbReference type="Pfam" id="PF18676">
    <property type="entry name" value="MBG_2"/>
    <property type="match status" value="1"/>
</dbReference>
<dbReference type="InterPro" id="IPR008638">
    <property type="entry name" value="FhaB/CdiA-like_TPS"/>
</dbReference>
<keyword evidence="8" id="KW-1185">Reference proteome</keyword>
<sequence length="2193" mass="216144">MTKQPASHRPIRHFTPRRLVLALAGCAWLGMGQASPPTLPTGLQVVQGQATAVTNGSKLTITNSNGAILNWQSFSIGAGNSVRFDQPSATSQVLNRVTGNDPSSILGSLSSNGRVWLLNPNGVLFGQGARVDVAGLVTSTLNLNDSDWTAGRYLFTTPAGSAQGSIVNQGEIRSAAGGQVLLLAGAGGVSNEGLIDTQGGQIVLAAGASIELLDTATPRFTVKVTAPAGEVLNLGSLNAGRIDVQAATVNQQGVVRADSLGVGPGGEIVLQASERVTLADGSITSATAANGQGGSIDVLGNEAVLLGSALVDASGASGGGAIRIGGDFHGAGTLPTAARTYVGSGVQLHADATGRGDGGSVVVWSDDNTRFLGSLSARGGADGGNGGFAEVSGKQFLDFRGFADLGSVAGARGTLLLDPLNLTIQATGADVNGDGSNADLTFGTVAWDYAPGANSVITSGAVQSMLSTGDVVLEATNNITVNSAINAGGAAHALTMHAGNDIDVNASIGGMLALSLTANYTFTSGTNPPAPSGVGALHFGTGVQLGAGNITLNAAGSIILPTVNASGTNGNINVTSTAGGISQTGAITTTQIGSSFTASGIGSSIDLGSQANSIAGLSSGFLTFSAPQDVIIRDQGSISIPTSISNLGGKLVLISDTGSITQTAPFSVGADGSSFTTSATGQTIALTQANVLSGHTVSLNTTGTAADASLTGDTINFAASTIGGKLTAAASTGGISQSGALVLGADGSSFTTAAAGQSINLTDTGNKFGNFKVGFTTAAGGDVSVTAEALSFAGSSIGGNLTATAIDGLSAQAGTITINNASVVFTGSGALSANLLADNNVLLSSALLGNNGIPLNVTLSAGSGVVSLNSSSISSGGGAIVLGGGGSVTLPNGGSLSGAAPGGVSIANSSVVEAGSGSVSLYGASASSQSGVGVSASSQVTGRQITVHGSSSFGPGVEVDTGTLTAGSGPMTITGVGGTGIELSGATLGAGGDISMSVGGSSATMSLSSSTITTTGGVINLSGASAMTLSGSQITADGLLTIQADSLTLSGGSALISNRPSGDAILIEGNNGTGIGHFVNMAGSQGLQVNGGRWIVWSADINDENNFDSQISDYDFTRYGATGPASWANDVGNGFVSSTQPNANLNGFTPDKTYDGTRAVTSTGTSFNVSTSVGTATVASGATLLFDSKDAGYGSVNLNDDSLVTYLDGNNKPIYGLTLQSHIQATINPADLTITLAALDKVYDRTTTANVTASTTGLVAGEQLTITTSGTFSDKNVGTDKGVEANVSVNDGTGANAGLTSNYNWNVVNASGLKASITPATLYIGGLTAQNRIYNGGTGATLTGTAQVTPISGDDVSLQGTASGSFADKNVANGKTVSVTGLSLGGDDGGNYVLAFANPLTANITPLNLTVSGLTAVGKTYDATTVATLGGTASVFALPGDSVSVQAGYVGNFSDKNVGTGKTVTVSGLVLTGADAGNYTVSGPSGSSGGLTADITPASLLVSGLVAQNKVYDATLGATLGGTASLGSFAGDLVSVSGTGSAQFTDKNVGTGKTVTVSGLSLTGADAGNYTLVQPTGLKANITPATLQIGGLTAGSKVYDATTAATLGGTASVSAFAGDTVGLAGTASGAFADKNVGAGKQVTVSGLSLTGADAGNYTLVSQPNLAADITPAMLSYVADPVTKALNAALPALSGSVSGFLGDDTQANSTSGSLSFTTSATATSPQGSYAINGQGLEAQNYQFVQAPGNASALTVSAPTTASPPQVVIQSTAVAIQSVAPVGLTMPTAPTSMNTSSGMVDLTSPPASSGSTASPVAASFAPVRLSALSMDALASLLAERDAYKQALLAEAAAKLEKNPGLADVHACQSLSEAAAGTCAVTDELKRKAQAEGTAQALASAPVAAPAAAPVPAPVAAAPAAPVVAAAPVAPPPAPVQALPTRRHVKLAALPQIERKVAVVIGVDAYEDRTIPSLGNAINDAEAMGSMFEGKLGYETVVIPNATKASVIGTLNRLALAMGPKDSVSIYYAGHGELVQQTGQGYWLLSDADAKKPETWLSNADIGRLINQIGASQVALISDSCYSGSLVSDERIRPSGTPPDPAQVLQQKSVVVMSSGGNEPVSDAGKQGHSPFTFNLLNQLGQLKQWQAGGNVFERVRFAVARELPQRPQYGASAAAGHQRGGDYLFEQRQLDVGPQ</sequence>
<evidence type="ECO:0000256" key="1">
    <source>
        <dbReference type="ARBA" id="ARBA00004613"/>
    </source>
</evidence>
<dbReference type="EMBL" id="JAXCLA010000005">
    <property type="protein sequence ID" value="MDY0745958.1"/>
    <property type="molecule type" value="Genomic_DNA"/>
</dbReference>
<dbReference type="Pfam" id="PF18657">
    <property type="entry name" value="YDG"/>
    <property type="match status" value="5"/>
</dbReference>
<gene>
    <name evidence="7" type="ORF">SNE35_15665</name>
</gene>
<accession>A0ABU5DI37</accession>
<evidence type="ECO:0000256" key="5">
    <source>
        <dbReference type="SAM" id="SignalP"/>
    </source>
</evidence>
<dbReference type="RefSeq" id="WP_320423862.1">
    <property type="nucleotide sequence ID" value="NZ_JAXCLA010000005.1"/>
</dbReference>
<feature type="chain" id="PRO_5045451275" evidence="5">
    <location>
        <begin position="35"/>
        <end position="2193"/>
    </location>
</feature>
<dbReference type="SUPFAM" id="SSF52129">
    <property type="entry name" value="Caspase-like"/>
    <property type="match status" value="1"/>
</dbReference>
<dbReference type="SMART" id="SM00912">
    <property type="entry name" value="Haemagg_act"/>
    <property type="match status" value="1"/>
</dbReference>
<evidence type="ECO:0000259" key="6">
    <source>
        <dbReference type="SMART" id="SM00912"/>
    </source>
</evidence>
<evidence type="ECO:0000313" key="8">
    <source>
        <dbReference type="Proteomes" id="UP001285263"/>
    </source>
</evidence>
<evidence type="ECO:0000313" key="7">
    <source>
        <dbReference type="EMBL" id="MDY0745958.1"/>
    </source>
</evidence>
<dbReference type="InterPro" id="IPR043709">
    <property type="entry name" value="DUF5649"/>
</dbReference>
<feature type="domain" description="Filamentous haemagglutinin FhaB/tRNA nuclease CdiA-like TPS" evidence="6">
    <location>
        <begin position="36"/>
        <end position="147"/>
    </location>
</feature>
<evidence type="ECO:0000256" key="2">
    <source>
        <dbReference type="ARBA" id="ARBA00022525"/>
    </source>
</evidence>
<dbReference type="Pfam" id="PF18886">
    <property type="entry name" value="DUF5649"/>
    <property type="match status" value="2"/>
</dbReference>
<dbReference type="Proteomes" id="UP001285263">
    <property type="component" value="Unassembled WGS sequence"/>
</dbReference>
<proteinExistence type="predicted"/>